<sequence length="746" mass="85513">MSKFKSSEGPKIEDFSLILLRGHSKKPVDKRWQRYCAEKSPLSPADLKGRNCGIACGPASGCLVLDVDDAGAFTTTCEKKGWTVPETYTVETGSGGHHYYFQYPQDGQKYGNRTSKVMGFDVRGHGGQVVAPGSVHPDTGKKYIILNNRPMAKAPQWLLEFSKQKAKPKPSPKSKRKIAADDIDRLPIKPETRSLIRNGAAKGQRSEAIFTVLGGLIFSGLSDSEIFSLFESYPIGEKYRELGNGRERWLQPQIDKARGYFTDRAEDPISQKRGDKSESVSDEQLLKDFRKIDEPDKEQIRTAKAAIIRIINRAHGTCMVGGKFQIIYEHKNPVSGRPDFSLLSRQDFRFRYENKSIIVGYTKGKPTFATFADIWLKSPHRREYDGITFDPFLKTSRLFNMYKPAILKPGPGTCELFLEFIKTVICSRNEEIYEWLMDWVAWLFQNKGQKRQGTSIVARGSQGCGKGTFVKFIGELFQNHFIHIIHQNQITGRFNGHLKYGILVFVDESFYGGDKRSEGLLKGIISEDVILVENKFVDPFEIRNHCHLVIASNNVWVVPAGLEERRFMVVHVSNERVGDTEYWNMLYKQMENGGVADLAKYLLARKVKSNLRFAPRTPEFLNQAIETMQPEQVFWFYCLQEGNLQDPSDEKPPEGWPTLVSREGLFHLYERYCDKINVRNRRLSHTQLQRRLQEMVDVYGGPRKAFTVGGKRFRTWRLPPLEACRQQFESKLKFKIDWDDDDQVPF</sequence>
<dbReference type="SUPFAM" id="SSF52540">
    <property type="entry name" value="P-loop containing nucleoside triphosphate hydrolases"/>
    <property type="match status" value="1"/>
</dbReference>
<evidence type="ECO:0000313" key="4">
    <source>
        <dbReference type="Proteomes" id="UP000427769"/>
    </source>
</evidence>
<dbReference type="SUPFAM" id="SSF56747">
    <property type="entry name" value="Prim-pol domain"/>
    <property type="match status" value="1"/>
</dbReference>
<evidence type="ECO:0000256" key="1">
    <source>
        <dbReference type="ARBA" id="ARBA00022801"/>
    </source>
</evidence>
<proteinExistence type="predicted"/>
<feature type="domain" description="DNA primase/polymerase bifunctional N-terminal" evidence="2">
    <location>
        <begin position="7"/>
        <end position="158"/>
    </location>
</feature>
<dbReference type="CDD" id="cd04859">
    <property type="entry name" value="Prim_Pol"/>
    <property type="match status" value="1"/>
</dbReference>
<evidence type="ECO:0000259" key="2">
    <source>
        <dbReference type="SMART" id="SM00943"/>
    </source>
</evidence>
<dbReference type="OrthoDB" id="9763644at2"/>
<dbReference type="PANTHER" id="PTHR35372">
    <property type="entry name" value="ATP BINDING PROTEIN-RELATED"/>
    <property type="match status" value="1"/>
</dbReference>
<dbReference type="PANTHER" id="PTHR35372:SF2">
    <property type="entry name" value="SF3 HELICASE DOMAIN-CONTAINING PROTEIN"/>
    <property type="match status" value="1"/>
</dbReference>
<protein>
    <recommendedName>
        <fullName evidence="2">DNA primase/polymerase bifunctional N-terminal domain-containing protein</fullName>
    </recommendedName>
</protein>
<dbReference type="AlphaFoldDB" id="A0A5K7Z838"/>
<dbReference type="RefSeq" id="WP_155305719.1">
    <property type="nucleotide sequence ID" value="NZ_AP021875.1"/>
</dbReference>
<keyword evidence="4" id="KW-1185">Reference proteome</keyword>
<dbReference type="SMART" id="SM00943">
    <property type="entry name" value="Prim-Pol"/>
    <property type="match status" value="1"/>
</dbReference>
<gene>
    <name evidence="3" type="ORF">DSCW_43370</name>
</gene>
<dbReference type="EMBL" id="AP021875">
    <property type="protein sequence ID" value="BBO76920.1"/>
    <property type="molecule type" value="Genomic_DNA"/>
</dbReference>
<dbReference type="Pfam" id="PF09250">
    <property type="entry name" value="Prim-Pol"/>
    <property type="match status" value="1"/>
</dbReference>
<dbReference type="InterPro" id="IPR045455">
    <property type="entry name" value="NrS-1_pol-like_helicase"/>
</dbReference>
<accession>A0A5K7Z838</accession>
<dbReference type="Proteomes" id="UP000427769">
    <property type="component" value="Chromosome"/>
</dbReference>
<dbReference type="Gene3D" id="3.40.50.300">
    <property type="entry name" value="P-loop containing nucleotide triphosphate hydrolases"/>
    <property type="match status" value="1"/>
</dbReference>
<dbReference type="KEGG" id="dwd:DSCW_43370"/>
<keyword evidence="1" id="KW-0378">Hydrolase</keyword>
<reference evidence="3 4" key="1">
    <citation type="submission" date="2019-11" db="EMBL/GenBank/DDBJ databases">
        <title>Comparative genomics of hydrocarbon-degrading Desulfosarcina strains.</title>
        <authorList>
            <person name="Watanabe M."/>
            <person name="Kojima H."/>
            <person name="Fukui M."/>
        </authorList>
    </citation>
    <scope>NUCLEOTIDE SEQUENCE [LARGE SCALE GENOMIC DNA]</scope>
    <source>
        <strain evidence="3 4">PP31</strain>
    </source>
</reference>
<evidence type="ECO:0000313" key="3">
    <source>
        <dbReference type="EMBL" id="BBO76920.1"/>
    </source>
</evidence>
<dbReference type="GO" id="GO:0016787">
    <property type="term" value="F:hydrolase activity"/>
    <property type="evidence" value="ECO:0007669"/>
    <property type="project" value="UniProtKB-KW"/>
</dbReference>
<dbReference type="InterPro" id="IPR027417">
    <property type="entry name" value="P-loop_NTPase"/>
</dbReference>
<dbReference type="InterPro" id="IPR015330">
    <property type="entry name" value="DNA_primase/pol_bifunc_N"/>
</dbReference>
<dbReference type="InterPro" id="IPR051620">
    <property type="entry name" value="ORF904-like_C"/>
</dbReference>
<dbReference type="Pfam" id="PF19263">
    <property type="entry name" value="DUF5906"/>
    <property type="match status" value="1"/>
</dbReference>
<name>A0A5K7Z838_9BACT</name>
<organism evidence="3 4">
    <name type="scientific">Desulfosarcina widdelii</name>
    <dbReference type="NCBI Taxonomy" id="947919"/>
    <lineage>
        <taxon>Bacteria</taxon>
        <taxon>Pseudomonadati</taxon>
        <taxon>Thermodesulfobacteriota</taxon>
        <taxon>Desulfobacteria</taxon>
        <taxon>Desulfobacterales</taxon>
        <taxon>Desulfosarcinaceae</taxon>
        <taxon>Desulfosarcina</taxon>
    </lineage>
</organism>